<protein>
    <submittedName>
        <fullName evidence="2">ATP-binding protein</fullName>
    </submittedName>
</protein>
<dbReference type="InterPro" id="IPR041664">
    <property type="entry name" value="AAA_16"/>
</dbReference>
<feature type="domain" description="Orc1-like AAA ATPase" evidence="1">
    <location>
        <begin position="4"/>
        <end position="154"/>
    </location>
</feature>
<comment type="caution">
    <text evidence="2">The sequence shown here is derived from an EMBL/GenBank/DDBJ whole genome shotgun (WGS) entry which is preliminary data.</text>
</comment>
<dbReference type="SUPFAM" id="SSF52540">
    <property type="entry name" value="P-loop containing nucleoside triphosphate hydrolases"/>
    <property type="match status" value="1"/>
</dbReference>
<dbReference type="GO" id="GO:0005524">
    <property type="term" value="F:ATP binding"/>
    <property type="evidence" value="ECO:0007669"/>
    <property type="project" value="UniProtKB-KW"/>
</dbReference>
<name>A0AA41PZN2_9ACTN</name>
<dbReference type="PANTHER" id="PTHR34704:SF1">
    <property type="entry name" value="ATPASE"/>
    <property type="match status" value="1"/>
</dbReference>
<evidence type="ECO:0000259" key="1">
    <source>
        <dbReference type="Pfam" id="PF13191"/>
    </source>
</evidence>
<proteinExistence type="predicted"/>
<reference evidence="2" key="1">
    <citation type="submission" date="2022-01" db="EMBL/GenBank/DDBJ databases">
        <title>Genome-Based Taxonomic Classification of the Phylum Actinobacteria.</title>
        <authorList>
            <person name="Gao Y."/>
        </authorList>
    </citation>
    <scope>NUCLEOTIDE SEQUENCE</scope>
    <source>
        <strain evidence="2">KLBMP 8922</strain>
    </source>
</reference>
<organism evidence="2 3">
    <name type="scientific">Yinghuangia soli</name>
    <dbReference type="NCBI Taxonomy" id="2908204"/>
    <lineage>
        <taxon>Bacteria</taxon>
        <taxon>Bacillati</taxon>
        <taxon>Actinomycetota</taxon>
        <taxon>Actinomycetes</taxon>
        <taxon>Kitasatosporales</taxon>
        <taxon>Streptomycetaceae</taxon>
        <taxon>Yinghuangia</taxon>
    </lineage>
</organism>
<dbReference type="InterPro" id="IPR027417">
    <property type="entry name" value="P-loop_NTPase"/>
</dbReference>
<dbReference type="AlphaFoldDB" id="A0AA41PZN2"/>
<sequence length="182" mass="19493">MTAFIGRVWQLAQLDRQLSAVRRRIGPGERPGRAILVRGRRQVGKSRLAEEFVERAGVPAVFFTASTGCTAEQLELFARTAAASNLHAAYLFDDLRPDSWESALELFATAAVGDAPCILVLDGLPELVAADPALEATLQKVFDRVLSRLPVLVIGSGSGASPTSARRPAALRTQLWGVGSAR</sequence>
<gene>
    <name evidence="2" type="ORF">LZ495_12650</name>
</gene>
<dbReference type="Proteomes" id="UP001165378">
    <property type="component" value="Unassembled WGS sequence"/>
</dbReference>
<dbReference type="Gene3D" id="3.40.50.300">
    <property type="entry name" value="P-loop containing nucleotide triphosphate hydrolases"/>
    <property type="match status" value="1"/>
</dbReference>
<dbReference type="RefSeq" id="WP_235052225.1">
    <property type="nucleotide sequence ID" value="NZ_JAKFHA010000005.1"/>
</dbReference>
<dbReference type="PANTHER" id="PTHR34704">
    <property type="entry name" value="ATPASE"/>
    <property type="match status" value="1"/>
</dbReference>
<evidence type="ECO:0000313" key="3">
    <source>
        <dbReference type="Proteomes" id="UP001165378"/>
    </source>
</evidence>
<accession>A0AA41PZN2</accession>
<keyword evidence="2" id="KW-0547">Nucleotide-binding</keyword>
<dbReference type="EMBL" id="JAKFHA010000005">
    <property type="protein sequence ID" value="MCF2528066.1"/>
    <property type="molecule type" value="Genomic_DNA"/>
</dbReference>
<keyword evidence="3" id="KW-1185">Reference proteome</keyword>
<keyword evidence="2" id="KW-0067">ATP-binding</keyword>
<evidence type="ECO:0000313" key="2">
    <source>
        <dbReference type="EMBL" id="MCF2528066.1"/>
    </source>
</evidence>
<dbReference type="Pfam" id="PF13191">
    <property type="entry name" value="AAA_16"/>
    <property type="match status" value="1"/>
</dbReference>